<evidence type="ECO:0000313" key="6">
    <source>
        <dbReference type="Proteomes" id="UP000317010"/>
    </source>
</evidence>
<gene>
    <name evidence="5" type="ORF">JN11_00329</name>
</gene>
<dbReference type="Pfam" id="PF10531">
    <property type="entry name" value="SLBB"/>
    <property type="match status" value="1"/>
</dbReference>
<dbReference type="Proteomes" id="UP000317010">
    <property type="component" value="Unassembled WGS sequence"/>
</dbReference>
<evidence type="ECO:0000256" key="1">
    <source>
        <dbReference type="ARBA" id="ARBA00022729"/>
    </source>
</evidence>
<keyword evidence="2" id="KW-1133">Transmembrane helix</keyword>
<comment type="caution">
    <text evidence="5">The sequence shown here is derived from an EMBL/GenBank/DDBJ whole genome shotgun (WGS) entry which is preliminary data.</text>
</comment>
<protein>
    <submittedName>
        <fullName evidence="5">Polysaccharide export outer membrane protein</fullName>
    </submittedName>
</protein>
<dbReference type="InterPro" id="IPR019554">
    <property type="entry name" value="Soluble_ligand-bd"/>
</dbReference>
<keyword evidence="2" id="KW-0812">Transmembrane</keyword>
<evidence type="ECO:0000313" key="5">
    <source>
        <dbReference type="EMBL" id="TWJ04612.1"/>
    </source>
</evidence>
<feature type="transmembrane region" description="Helical" evidence="2">
    <location>
        <begin position="257"/>
        <end position="275"/>
    </location>
</feature>
<dbReference type="Gene3D" id="3.10.560.10">
    <property type="entry name" value="Outer membrane lipoprotein wza domain like"/>
    <property type="match status" value="1"/>
</dbReference>
<dbReference type="PROSITE" id="PS51257">
    <property type="entry name" value="PROKAR_LIPOPROTEIN"/>
    <property type="match status" value="1"/>
</dbReference>
<dbReference type="PANTHER" id="PTHR33619:SF3">
    <property type="entry name" value="POLYSACCHARIDE EXPORT PROTEIN GFCE-RELATED"/>
    <property type="match status" value="1"/>
</dbReference>
<feature type="domain" description="Soluble ligand binding" evidence="4">
    <location>
        <begin position="160"/>
        <end position="211"/>
    </location>
</feature>
<reference evidence="5 6" key="1">
    <citation type="submission" date="2019-07" db="EMBL/GenBank/DDBJ databases">
        <title>Genomic Encyclopedia of Archaeal and Bacterial Type Strains, Phase II (KMG-II): from individual species to whole genera.</title>
        <authorList>
            <person name="Goeker M."/>
        </authorList>
    </citation>
    <scope>NUCLEOTIDE SEQUENCE [LARGE SCALE GENOMIC DNA]</scope>
    <source>
        <strain evidence="5 6">ATCC BAA-1854</strain>
    </source>
</reference>
<dbReference type="InterPro" id="IPR003715">
    <property type="entry name" value="Poly_export_N"/>
</dbReference>
<dbReference type="Pfam" id="PF02563">
    <property type="entry name" value="Poly_export"/>
    <property type="match status" value="1"/>
</dbReference>
<evidence type="ECO:0000259" key="4">
    <source>
        <dbReference type="Pfam" id="PF10531"/>
    </source>
</evidence>
<dbReference type="EMBL" id="VLLI01000001">
    <property type="protein sequence ID" value="TWJ04612.1"/>
    <property type="molecule type" value="Genomic_DNA"/>
</dbReference>
<dbReference type="RefSeq" id="WP_144908966.1">
    <property type="nucleotide sequence ID" value="NZ_VLLI01000001.1"/>
</dbReference>
<feature type="domain" description="Polysaccharide export protein N-terminal" evidence="3">
    <location>
        <begin position="53"/>
        <end position="155"/>
    </location>
</feature>
<sequence length="277" mass="30274">MNKSFNWRFFLFTPVIYLSLMFASCSSTKNIKYFADIPDSGKTITIPIANYTEPKIQVDDIMTIVVTTVDPSATLSINQGNIPINNVATMAGSGGSASMALGATTVSGYLVDKQGNVQIPILGEFHLVGLTTEEAGQVIKTAAGKFYKDASVIVRYANFKITVTGEVTRPSVYVMPNEKVSILDALSVAGDLTIYGKRENILLLRDNGEGTKIAYRINLNKSNIMNQPYYYLRQNDFIYVEPTQGKAAANDLGQTRTIAIISSILTVVIVIISRINF</sequence>
<keyword evidence="1" id="KW-0732">Signal</keyword>
<dbReference type="AlphaFoldDB" id="A0A562UFK5"/>
<keyword evidence="2" id="KW-0472">Membrane</keyword>
<name>A0A562UFK5_9SPHI</name>
<evidence type="ECO:0000259" key="3">
    <source>
        <dbReference type="Pfam" id="PF02563"/>
    </source>
</evidence>
<organism evidence="5 6">
    <name type="scientific">Mucilaginibacter frigoritolerans</name>
    <dbReference type="NCBI Taxonomy" id="652788"/>
    <lineage>
        <taxon>Bacteria</taxon>
        <taxon>Pseudomonadati</taxon>
        <taxon>Bacteroidota</taxon>
        <taxon>Sphingobacteriia</taxon>
        <taxon>Sphingobacteriales</taxon>
        <taxon>Sphingobacteriaceae</taxon>
        <taxon>Mucilaginibacter</taxon>
    </lineage>
</organism>
<dbReference type="GO" id="GO:0015159">
    <property type="term" value="F:polysaccharide transmembrane transporter activity"/>
    <property type="evidence" value="ECO:0007669"/>
    <property type="project" value="InterPro"/>
</dbReference>
<dbReference type="InterPro" id="IPR049712">
    <property type="entry name" value="Poly_export"/>
</dbReference>
<accession>A0A562UFK5</accession>
<dbReference type="PANTHER" id="PTHR33619">
    <property type="entry name" value="POLYSACCHARIDE EXPORT PROTEIN GFCE-RELATED"/>
    <property type="match status" value="1"/>
</dbReference>
<keyword evidence="6" id="KW-1185">Reference proteome</keyword>
<proteinExistence type="predicted"/>
<dbReference type="OrthoDB" id="662756at2"/>
<evidence type="ECO:0000256" key="2">
    <source>
        <dbReference type="SAM" id="Phobius"/>
    </source>
</evidence>